<reference evidence="1 2" key="1">
    <citation type="submission" date="2018-10" db="EMBL/GenBank/DDBJ databases">
        <title>A high-quality apple genome assembly.</title>
        <authorList>
            <person name="Hu J."/>
        </authorList>
    </citation>
    <scope>NUCLEOTIDE SEQUENCE [LARGE SCALE GENOMIC DNA]</scope>
    <source>
        <strain evidence="2">cv. HFTH1</strain>
        <tissue evidence="1">Young leaf</tissue>
    </source>
</reference>
<proteinExistence type="predicted"/>
<evidence type="ECO:0000313" key="2">
    <source>
        <dbReference type="Proteomes" id="UP000290289"/>
    </source>
</evidence>
<comment type="caution">
    <text evidence="1">The sequence shown here is derived from an EMBL/GenBank/DDBJ whole genome shotgun (WGS) entry which is preliminary data.</text>
</comment>
<keyword evidence="2" id="KW-1185">Reference proteome</keyword>
<sequence>MDKKISDIPGMEGLFRHRDLPSFYRLPIDHPSTKFFMEETKAITRASALIINTFDGLEASIIPTYPHFSPKFTQ</sequence>
<dbReference type="EMBL" id="RDQH01000330">
    <property type="protein sequence ID" value="RXI02137.1"/>
    <property type="molecule type" value="Genomic_DNA"/>
</dbReference>
<dbReference type="SUPFAM" id="SSF53756">
    <property type="entry name" value="UDP-Glycosyltransferase/glycogen phosphorylase"/>
    <property type="match status" value="1"/>
</dbReference>
<accession>A0A498K4A7</accession>
<dbReference type="Gene3D" id="3.40.50.2000">
    <property type="entry name" value="Glycogen Phosphorylase B"/>
    <property type="match status" value="1"/>
</dbReference>
<dbReference type="Proteomes" id="UP000290289">
    <property type="component" value="Chromosome 4"/>
</dbReference>
<protein>
    <submittedName>
        <fullName evidence="1">Uncharacterized protein</fullName>
    </submittedName>
</protein>
<evidence type="ECO:0000313" key="1">
    <source>
        <dbReference type="EMBL" id="RXI02137.1"/>
    </source>
</evidence>
<dbReference type="AlphaFoldDB" id="A0A498K4A7"/>
<name>A0A498K4A7_MALDO</name>
<organism evidence="1 2">
    <name type="scientific">Malus domestica</name>
    <name type="common">Apple</name>
    <name type="synonym">Pyrus malus</name>
    <dbReference type="NCBI Taxonomy" id="3750"/>
    <lineage>
        <taxon>Eukaryota</taxon>
        <taxon>Viridiplantae</taxon>
        <taxon>Streptophyta</taxon>
        <taxon>Embryophyta</taxon>
        <taxon>Tracheophyta</taxon>
        <taxon>Spermatophyta</taxon>
        <taxon>Magnoliopsida</taxon>
        <taxon>eudicotyledons</taxon>
        <taxon>Gunneridae</taxon>
        <taxon>Pentapetalae</taxon>
        <taxon>rosids</taxon>
        <taxon>fabids</taxon>
        <taxon>Rosales</taxon>
        <taxon>Rosaceae</taxon>
        <taxon>Amygdaloideae</taxon>
        <taxon>Maleae</taxon>
        <taxon>Malus</taxon>
    </lineage>
</organism>
<gene>
    <name evidence="1" type="ORF">DVH24_026667</name>
</gene>